<feature type="region of interest" description="Disordered" evidence="2">
    <location>
        <begin position="764"/>
        <end position="783"/>
    </location>
</feature>
<evidence type="ECO:0000313" key="4">
    <source>
        <dbReference type="Proteomes" id="UP000702952"/>
    </source>
</evidence>
<dbReference type="Proteomes" id="UP000702952">
    <property type="component" value="Unassembled WGS sequence"/>
</dbReference>
<gene>
    <name evidence="3" type="ORF">G6M46_21595</name>
</gene>
<dbReference type="EMBL" id="JAAMAY010000030">
    <property type="protein sequence ID" value="NTC30728.1"/>
    <property type="molecule type" value="Genomic_DNA"/>
</dbReference>
<evidence type="ECO:0000256" key="1">
    <source>
        <dbReference type="SAM" id="Coils"/>
    </source>
</evidence>
<sequence length="783" mass="87689">MLNDLKHTSNESNVDDDLRDNISSMIAGKLQSATNFHQSTLTAQYDKNLRQYLRLPMEGDEKIKGRSKFVSSDVQERVGWAVAQILSVMDGQKSVVYFEPKTTEPYDVQIAKQQNTVINHILRERNSHVSLLTPWVQNGALFGLGVMYVDFAANRKESLPKIIQNVTDEQLVEYVAKEDAGDIIIVEVGDEKRIEIDPQILASLAAQMGMPIDPSQIDLDSLPDAIKDQIMPVVRELKIRNVVKNPEFTFKALAVEDFIVSADASIDVQTGGIVADIQGHRSYVTKDDLLERGYDEAVIDTIPTANTQTDPLQWNRQMKVGGNDIKPIGNTIEVYEIFTKTKIDDKVARPYRVTVAGSIAGPVVLGWQEVTCIFPYAPFVPFPLANTLWGQGIADRVGNEQDLISKIQRAILDNLHMHVDPIKILNPEVTSVDDALSLFAGKVVRSEDPTGGISYNQPAFAGMSAMPVIDQMKNNMDYVTGVGGQMVSIDPADLQRVAAGANTQRVNAQQLLIEQVCRQFADSGYRYLVRIIIDLCIQNPELAQQYVQRLTNNAVPFAIDDWSSEMDVSTTISFGSMDRDYRLSVLNTTLQSQMQAMQSGIAGPHQIYKTLVEIAETAGLQGAESYYIDPATLPPAPPPPEPVDPNKSMAEAEVLKAQLEAQADEKKREFEAYKLRVEDDFRRDELAQKLVIEQAEIAAKYGAQIDIARLELEMNKQRQDVEWAIERERLDAERKKQIEEQRQMDEAEKAQMMTELDQQAQMEMQMQMQQVQQPPMPPNPMGM</sequence>
<reference evidence="3" key="1">
    <citation type="journal article" date="2020" name="Science">
        <title>Unexpected conservation and global transmission of agrobacterial virulence plasmids.</title>
        <authorList>
            <person name="Weisberg A.J."/>
            <person name="Davis E.W. 2nd"/>
            <person name="Tabima J."/>
            <person name="Belcher M.S."/>
            <person name="Miller M."/>
            <person name="Kuo C.H."/>
            <person name="Loper J.E."/>
            <person name="Grunwald N.J."/>
            <person name="Putnam M.L."/>
            <person name="Chang J.H."/>
        </authorList>
    </citation>
    <scope>NUCLEOTIDE SEQUENCE</scope>
    <source>
        <strain evidence="3">17-1853-1a</strain>
    </source>
</reference>
<protein>
    <submittedName>
        <fullName evidence="3">Portal protein</fullName>
    </submittedName>
</protein>
<feature type="compositionally biased region" description="Low complexity" evidence="2">
    <location>
        <begin position="764"/>
        <end position="773"/>
    </location>
</feature>
<dbReference type="RefSeq" id="WP_174019217.1">
    <property type="nucleotide sequence ID" value="NZ_JAAMAW010000015.1"/>
</dbReference>
<dbReference type="InterPro" id="IPR056909">
    <property type="entry name" value="SU10_portal"/>
</dbReference>
<dbReference type="Pfam" id="PF23899">
    <property type="entry name" value="SU10_portal"/>
    <property type="match status" value="1"/>
</dbReference>
<feature type="coiled-coil region" evidence="1">
    <location>
        <begin position="707"/>
        <end position="755"/>
    </location>
</feature>
<keyword evidence="1" id="KW-0175">Coiled coil</keyword>
<dbReference type="AlphaFoldDB" id="A0AA44F898"/>
<evidence type="ECO:0000313" key="3">
    <source>
        <dbReference type="EMBL" id="NTC30728.1"/>
    </source>
</evidence>
<proteinExistence type="predicted"/>
<comment type="caution">
    <text evidence="3">The sequence shown here is derived from an EMBL/GenBank/DDBJ whole genome shotgun (WGS) entry which is preliminary data.</text>
</comment>
<name>A0AA44F898_AGRTU</name>
<feature type="coiled-coil region" evidence="1">
    <location>
        <begin position="649"/>
        <end position="676"/>
    </location>
</feature>
<evidence type="ECO:0000256" key="2">
    <source>
        <dbReference type="SAM" id="MobiDB-lite"/>
    </source>
</evidence>
<organism evidence="3 4">
    <name type="scientific">Agrobacterium tumefaciens</name>
    <dbReference type="NCBI Taxonomy" id="358"/>
    <lineage>
        <taxon>Bacteria</taxon>
        <taxon>Pseudomonadati</taxon>
        <taxon>Pseudomonadota</taxon>
        <taxon>Alphaproteobacteria</taxon>
        <taxon>Hyphomicrobiales</taxon>
        <taxon>Rhizobiaceae</taxon>
        <taxon>Rhizobium/Agrobacterium group</taxon>
        <taxon>Agrobacterium</taxon>
        <taxon>Agrobacterium tumefaciens complex</taxon>
    </lineage>
</organism>
<accession>A0AA44F898</accession>
<feature type="compositionally biased region" description="Pro residues" evidence="2">
    <location>
        <begin position="774"/>
        <end position="783"/>
    </location>
</feature>